<keyword evidence="2" id="KW-0285">Flavoprotein</keyword>
<dbReference type="InterPro" id="IPR020946">
    <property type="entry name" value="Flavin_mOase-like"/>
</dbReference>
<evidence type="ECO:0000256" key="5">
    <source>
        <dbReference type="ARBA" id="ARBA00023002"/>
    </source>
</evidence>
<dbReference type="Gene3D" id="3.50.50.60">
    <property type="entry name" value="FAD/NAD(P)-binding domain"/>
    <property type="match status" value="1"/>
</dbReference>
<dbReference type="GO" id="GO:0004499">
    <property type="term" value="F:N,N-dimethylaniline monooxygenase activity"/>
    <property type="evidence" value="ECO:0007669"/>
    <property type="project" value="InterPro"/>
</dbReference>
<evidence type="ECO:0000256" key="3">
    <source>
        <dbReference type="ARBA" id="ARBA00022827"/>
    </source>
</evidence>
<keyword evidence="7" id="KW-1185">Reference proteome</keyword>
<dbReference type="Pfam" id="PF00743">
    <property type="entry name" value="FMO-like"/>
    <property type="match status" value="2"/>
</dbReference>
<keyword evidence="3" id="KW-0274">FAD</keyword>
<keyword evidence="6" id="KW-0503">Monooxygenase</keyword>
<comment type="caution">
    <text evidence="6">The sequence shown here is derived from an EMBL/GenBank/DDBJ whole genome shotgun (WGS) entry which is preliminary data.</text>
</comment>
<dbReference type="InterPro" id="IPR050346">
    <property type="entry name" value="FMO-like"/>
</dbReference>
<evidence type="ECO:0000256" key="4">
    <source>
        <dbReference type="ARBA" id="ARBA00022857"/>
    </source>
</evidence>
<evidence type="ECO:0000313" key="7">
    <source>
        <dbReference type="Proteomes" id="UP000237481"/>
    </source>
</evidence>
<keyword evidence="4" id="KW-0521">NADP</keyword>
<dbReference type="InterPro" id="IPR000960">
    <property type="entry name" value="Flavin_mOase"/>
</dbReference>
<name>A0A2S4L206_9HYPO</name>
<dbReference type="InterPro" id="IPR036188">
    <property type="entry name" value="FAD/NAD-bd_sf"/>
</dbReference>
<sequence length="502" mass="55168">MAERPTVAVIGLGPLGLVTLKNLVEQDLDATGFEKSDVVGGLWNFRDDDQTSVLENTPTYPEARHIQQYLCDYADHFALGPRMRLGTEVVGVEHDEKSGTWKLEMQKGHVRSTARFDKLVFATGISKLPHAPKIEGLDGFGGQIMHSSGYKRPASLKDKSVLIVGFSNSAADTATTLVGRAKHVYISRRHDSFVISRYIDGKPFDHGFNHRKGLIFRTLQSTLPSLADTMMRKFLTQTHIKGCPDVPPDMDLATAPLPSRKPPIISDSLVPEILAGNVTLVRGIKKVSGPKTVVLEDGKQIDVEAIVFCTGYQADYSLAGPFDPTLEQSAAWTSAAGSSSRALPRLYRNIFSLKLPQSLAFMGAIAFPFPAFPLYDLASMALAQVWSGQFRLPPQAALVAQVDEQHKWLTSLAAEGTVIPGWVKGDEWVAWADEAAGADVAGHLGYGLRGWSFWARHRALCNILMDGIPSPHLYRMFETGRRRTWDGALDETVRINTPMSKE</sequence>
<evidence type="ECO:0000256" key="2">
    <source>
        <dbReference type="ARBA" id="ARBA00022630"/>
    </source>
</evidence>
<dbReference type="PIRSF" id="PIRSF000332">
    <property type="entry name" value="FMO"/>
    <property type="match status" value="1"/>
</dbReference>
<dbReference type="PANTHER" id="PTHR23023">
    <property type="entry name" value="DIMETHYLANILINE MONOOXYGENASE"/>
    <property type="match status" value="1"/>
</dbReference>
<gene>
    <name evidence="6" type="ORF">TPAR_03335</name>
</gene>
<dbReference type="PRINTS" id="PR00419">
    <property type="entry name" value="ADXRDTASE"/>
</dbReference>
<evidence type="ECO:0000256" key="1">
    <source>
        <dbReference type="ARBA" id="ARBA00009183"/>
    </source>
</evidence>
<dbReference type="Proteomes" id="UP000237481">
    <property type="component" value="Unassembled WGS sequence"/>
</dbReference>
<dbReference type="GO" id="GO:0050661">
    <property type="term" value="F:NADP binding"/>
    <property type="evidence" value="ECO:0007669"/>
    <property type="project" value="InterPro"/>
</dbReference>
<protein>
    <submittedName>
        <fullName evidence="6">Dimethylaniline monooxygenase [N-oxide-forming] 2</fullName>
    </submittedName>
</protein>
<dbReference type="OrthoDB" id="66881at2759"/>
<keyword evidence="5" id="KW-0560">Oxidoreductase</keyword>
<evidence type="ECO:0000313" key="6">
    <source>
        <dbReference type="EMBL" id="POR36459.1"/>
    </source>
</evidence>
<proteinExistence type="inferred from homology"/>
<organism evidence="6 7">
    <name type="scientific">Tolypocladium paradoxum</name>
    <dbReference type="NCBI Taxonomy" id="94208"/>
    <lineage>
        <taxon>Eukaryota</taxon>
        <taxon>Fungi</taxon>
        <taxon>Dikarya</taxon>
        <taxon>Ascomycota</taxon>
        <taxon>Pezizomycotina</taxon>
        <taxon>Sordariomycetes</taxon>
        <taxon>Hypocreomycetidae</taxon>
        <taxon>Hypocreales</taxon>
        <taxon>Ophiocordycipitaceae</taxon>
        <taxon>Tolypocladium</taxon>
    </lineage>
</organism>
<dbReference type="EMBL" id="PKSG01000316">
    <property type="protein sequence ID" value="POR36459.1"/>
    <property type="molecule type" value="Genomic_DNA"/>
</dbReference>
<reference evidence="6 7" key="1">
    <citation type="submission" date="2018-01" db="EMBL/GenBank/DDBJ databases">
        <title>Harnessing the power of phylogenomics to disentangle the directionality and signatures of interkingdom host jumping in the parasitic fungal genus Tolypocladium.</title>
        <authorList>
            <person name="Quandt C.A."/>
            <person name="Patterson W."/>
            <person name="Spatafora J.W."/>
        </authorList>
    </citation>
    <scope>NUCLEOTIDE SEQUENCE [LARGE SCALE GENOMIC DNA]</scope>
    <source>
        <strain evidence="6 7">NRBC 100945</strain>
    </source>
</reference>
<dbReference type="SUPFAM" id="SSF51905">
    <property type="entry name" value="FAD/NAD(P)-binding domain"/>
    <property type="match status" value="2"/>
</dbReference>
<accession>A0A2S4L206</accession>
<comment type="similarity">
    <text evidence="1">Belongs to the FMO family.</text>
</comment>
<dbReference type="AlphaFoldDB" id="A0A2S4L206"/>
<dbReference type="GO" id="GO:0050660">
    <property type="term" value="F:flavin adenine dinucleotide binding"/>
    <property type="evidence" value="ECO:0007669"/>
    <property type="project" value="InterPro"/>
</dbReference>